<evidence type="ECO:0000313" key="1">
    <source>
        <dbReference type="EMBL" id="CAB4927285.1"/>
    </source>
</evidence>
<accession>A0A6J7I8Q8</accession>
<organism evidence="1">
    <name type="scientific">freshwater metagenome</name>
    <dbReference type="NCBI Taxonomy" id="449393"/>
    <lineage>
        <taxon>unclassified sequences</taxon>
        <taxon>metagenomes</taxon>
        <taxon>ecological metagenomes</taxon>
    </lineage>
</organism>
<sequence>MIELHRLGRDPEPFLLNPDLIQTVEARPDSTVTLTSGERLPVVERPEDVRRRIASWRSGLLVDALRTIGLDPDVVPLKRRG</sequence>
<dbReference type="Pfam" id="PF06289">
    <property type="entry name" value="FlbD"/>
    <property type="match status" value="1"/>
</dbReference>
<reference evidence="1" key="1">
    <citation type="submission" date="2020-05" db="EMBL/GenBank/DDBJ databases">
        <authorList>
            <person name="Chiriac C."/>
            <person name="Salcher M."/>
            <person name="Ghai R."/>
            <person name="Kavagutti S V."/>
        </authorList>
    </citation>
    <scope>NUCLEOTIDE SEQUENCE</scope>
</reference>
<gene>
    <name evidence="1" type="ORF">UFOPK3564_02169</name>
</gene>
<dbReference type="InterPro" id="IPR009384">
    <property type="entry name" value="SwrD-like"/>
</dbReference>
<dbReference type="AlphaFoldDB" id="A0A6J7I8Q8"/>
<dbReference type="PANTHER" id="PTHR39185">
    <property type="entry name" value="SWARMING MOTILITY PROTEIN SWRD"/>
    <property type="match status" value="1"/>
</dbReference>
<protein>
    <submittedName>
        <fullName evidence="1">Unannotated protein</fullName>
    </submittedName>
</protein>
<dbReference type="EMBL" id="CAFBMK010000140">
    <property type="protein sequence ID" value="CAB4927285.1"/>
    <property type="molecule type" value="Genomic_DNA"/>
</dbReference>
<proteinExistence type="predicted"/>
<dbReference type="PANTHER" id="PTHR39185:SF1">
    <property type="entry name" value="SWARMING MOTILITY PROTEIN SWRD"/>
    <property type="match status" value="1"/>
</dbReference>
<name>A0A6J7I8Q8_9ZZZZ</name>